<keyword evidence="3" id="KW-0472">Membrane</keyword>
<proteinExistence type="inferred from homology"/>
<dbReference type="AlphaFoldDB" id="A0A7W8G8H4"/>
<comment type="subcellular location">
    <subcellularLocation>
        <location evidence="3">Membrane</location>
        <topology evidence="3">Single-pass type II membrane protein</topology>
    </subcellularLocation>
</comment>
<dbReference type="SUPFAM" id="SSF51306">
    <property type="entry name" value="LexA/Signal peptidase"/>
    <property type="match status" value="1"/>
</dbReference>
<feature type="domain" description="Peptidase S26" evidence="4">
    <location>
        <begin position="24"/>
        <end position="223"/>
    </location>
</feature>
<dbReference type="InterPro" id="IPR000223">
    <property type="entry name" value="Pept_S26A_signal_pept_1"/>
</dbReference>
<dbReference type="RefSeq" id="WP_184658353.1">
    <property type="nucleotide sequence ID" value="NZ_CP031518.1"/>
</dbReference>
<reference evidence="5 6" key="1">
    <citation type="submission" date="2020-08" db="EMBL/GenBank/DDBJ databases">
        <title>Genomic Encyclopedia of Type Strains, Phase IV (KMG-IV): sequencing the most valuable type-strain genomes for metagenomic binning, comparative biology and taxonomic classification.</title>
        <authorList>
            <person name="Goeker M."/>
        </authorList>
    </citation>
    <scope>NUCLEOTIDE SEQUENCE [LARGE SCALE GENOMIC DNA]</scope>
    <source>
        <strain evidence="5 6">DSM 103462</strain>
    </source>
</reference>
<evidence type="ECO:0000313" key="5">
    <source>
        <dbReference type="EMBL" id="MBB5225761.1"/>
    </source>
</evidence>
<dbReference type="EC" id="3.4.21.89" evidence="3"/>
<gene>
    <name evidence="5" type="ORF">HNP76_001118</name>
</gene>
<dbReference type="GO" id="GO:0006465">
    <property type="term" value="P:signal peptide processing"/>
    <property type="evidence" value="ECO:0007669"/>
    <property type="project" value="InterPro"/>
</dbReference>
<evidence type="ECO:0000256" key="2">
    <source>
        <dbReference type="ARBA" id="ARBA00019232"/>
    </source>
</evidence>
<dbReference type="GO" id="GO:0009003">
    <property type="term" value="F:signal peptidase activity"/>
    <property type="evidence" value="ECO:0007669"/>
    <property type="project" value="UniProtKB-EC"/>
</dbReference>
<dbReference type="InterPro" id="IPR019533">
    <property type="entry name" value="Peptidase_S26"/>
</dbReference>
<dbReference type="GO" id="GO:0016020">
    <property type="term" value="C:membrane"/>
    <property type="evidence" value="ECO:0007669"/>
    <property type="project" value="UniProtKB-SubCell"/>
</dbReference>
<dbReference type="Proteomes" id="UP000518887">
    <property type="component" value="Unassembled WGS sequence"/>
</dbReference>
<dbReference type="EMBL" id="JACHFQ010000003">
    <property type="protein sequence ID" value="MBB5225761.1"/>
    <property type="molecule type" value="Genomic_DNA"/>
</dbReference>
<dbReference type="PRINTS" id="PR00727">
    <property type="entry name" value="LEADERPTASE"/>
</dbReference>
<comment type="similarity">
    <text evidence="1 3">Belongs to the peptidase S26 family.</text>
</comment>
<name>A0A7W8G8H4_9SPIR</name>
<comment type="caution">
    <text evidence="5">The sequence shown here is derived from an EMBL/GenBank/DDBJ whole genome shotgun (WGS) entry which is preliminary data.</text>
</comment>
<comment type="catalytic activity">
    <reaction evidence="3">
        <text>Cleavage of hydrophobic, N-terminal signal or leader sequences from secreted and periplasmic proteins.</text>
        <dbReference type="EC" id="3.4.21.89"/>
    </reaction>
</comment>
<keyword evidence="3" id="KW-0645">Protease</keyword>
<keyword evidence="3" id="KW-0812">Transmembrane</keyword>
<sequence>MEKNIYAISYKMRRELYHKIFSVAGIVLLFFVLVSLFMTFIIFPVANKSDSMSPDIPAGSYEFVSPLLKNPERGDVILLQNYKDGKMSPVKRILRTISLFVTVHKWQPFEENPVSGTRPVLRRVVGLPGDTIYIDRYVVFIKPAGQNHFLTEFELTNSRYNAKILVPPALWDSDLGARASISQIKLADDEYFVLGDDRLSSADSRIWGPVKHSSILGKALVLYFPFNKFSFL</sequence>
<dbReference type="PANTHER" id="PTHR43390:SF1">
    <property type="entry name" value="CHLOROPLAST PROCESSING PEPTIDASE"/>
    <property type="match status" value="1"/>
</dbReference>
<dbReference type="InterPro" id="IPR036286">
    <property type="entry name" value="LexA/Signal_pep-like_sf"/>
</dbReference>
<dbReference type="CDD" id="cd06462">
    <property type="entry name" value="Peptidase_S24_S26"/>
    <property type="match status" value="1"/>
</dbReference>
<keyword evidence="3" id="KW-1133">Transmembrane helix</keyword>
<organism evidence="5 6">
    <name type="scientific">Treponema ruminis</name>
    <dbReference type="NCBI Taxonomy" id="744515"/>
    <lineage>
        <taxon>Bacteria</taxon>
        <taxon>Pseudomonadati</taxon>
        <taxon>Spirochaetota</taxon>
        <taxon>Spirochaetia</taxon>
        <taxon>Spirochaetales</taxon>
        <taxon>Treponemataceae</taxon>
        <taxon>Treponema</taxon>
    </lineage>
</organism>
<feature type="transmembrane region" description="Helical" evidence="3">
    <location>
        <begin position="20"/>
        <end position="43"/>
    </location>
</feature>
<protein>
    <recommendedName>
        <fullName evidence="2 3">Signal peptidase I</fullName>
        <ecNumber evidence="3">3.4.21.89</ecNumber>
    </recommendedName>
</protein>
<dbReference type="GO" id="GO:0004252">
    <property type="term" value="F:serine-type endopeptidase activity"/>
    <property type="evidence" value="ECO:0007669"/>
    <property type="project" value="InterPro"/>
</dbReference>
<accession>A0A7W8G8H4</accession>
<dbReference type="PANTHER" id="PTHR43390">
    <property type="entry name" value="SIGNAL PEPTIDASE I"/>
    <property type="match status" value="1"/>
</dbReference>
<keyword evidence="6" id="KW-1185">Reference proteome</keyword>
<evidence type="ECO:0000256" key="3">
    <source>
        <dbReference type="RuleBase" id="RU362042"/>
    </source>
</evidence>
<evidence type="ECO:0000256" key="1">
    <source>
        <dbReference type="ARBA" id="ARBA00009370"/>
    </source>
</evidence>
<dbReference type="Pfam" id="PF10502">
    <property type="entry name" value="Peptidase_S26"/>
    <property type="match status" value="1"/>
</dbReference>
<evidence type="ECO:0000259" key="4">
    <source>
        <dbReference type="Pfam" id="PF10502"/>
    </source>
</evidence>
<dbReference type="CDD" id="cd06530">
    <property type="entry name" value="S26_SPase_I"/>
    <property type="match status" value="1"/>
</dbReference>
<keyword evidence="3 5" id="KW-0378">Hydrolase</keyword>
<dbReference type="NCBIfam" id="TIGR02227">
    <property type="entry name" value="sigpep_I_bact"/>
    <property type="match status" value="1"/>
</dbReference>
<evidence type="ECO:0000313" key="6">
    <source>
        <dbReference type="Proteomes" id="UP000518887"/>
    </source>
</evidence>
<dbReference type="Gene3D" id="2.10.109.10">
    <property type="entry name" value="Umud Fragment, subunit A"/>
    <property type="match status" value="1"/>
</dbReference>